<feature type="binding site" evidence="7">
    <location>
        <position position="261"/>
    </location>
    <ligand>
        <name>NAD(+)</name>
        <dbReference type="ChEBI" id="CHEBI:57540"/>
    </ligand>
</feature>
<feature type="binding site" evidence="6">
    <location>
        <begin position="261"/>
        <end position="262"/>
    </location>
    <ligand>
        <name>substrate</name>
    </ligand>
</feature>
<dbReference type="Pfam" id="PF07479">
    <property type="entry name" value="NAD_Gly3P_dh_C"/>
    <property type="match status" value="1"/>
</dbReference>
<dbReference type="PROSITE" id="PS00957">
    <property type="entry name" value="NAD_G3PDH"/>
    <property type="match status" value="1"/>
</dbReference>
<dbReference type="InterPro" id="IPR006168">
    <property type="entry name" value="G3P_DH_NAD-dep"/>
</dbReference>
<dbReference type="GO" id="GO:0005829">
    <property type="term" value="C:cytosol"/>
    <property type="evidence" value="ECO:0007669"/>
    <property type="project" value="TreeGrafter"/>
</dbReference>
<dbReference type="PANTHER" id="PTHR11728">
    <property type="entry name" value="GLYCEROL-3-PHOSPHATE DEHYDROGENASE"/>
    <property type="match status" value="1"/>
</dbReference>
<dbReference type="Gene3D" id="3.40.50.720">
    <property type="entry name" value="NAD(P)-binding Rossmann-like Domain"/>
    <property type="match status" value="1"/>
</dbReference>
<dbReference type="InterPro" id="IPR006109">
    <property type="entry name" value="G3P_DH_NAD-dep_C"/>
</dbReference>
<evidence type="ECO:0000259" key="11">
    <source>
        <dbReference type="Pfam" id="PF07479"/>
    </source>
</evidence>
<comment type="catalytic activity">
    <reaction evidence="4 9">
        <text>sn-glycerol 3-phosphate + NAD(+) = dihydroxyacetone phosphate + NADH + H(+)</text>
        <dbReference type="Rhea" id="RHEA:11092"/>
        <dbReference type="ChEBI" id="CHEBI:15378"/>
        <dbReference type="ChEBI" id="CHEBI:57540"/>
        <dbReference type="ChEBI" id="CHEBI:57597"/>
        <dbReference type="ChEBI" id="CHEBI:57642"/>
        <dbReference type="ChEBI" id="CHEBI:57945"/>
        <dbReference type="EC" id="1.1.1.8"/>
    </reaction>
</comment>
<dbReference type="InterPro" id="IPR017751">
    <property type="entry name" value="G3P_DH_NAD-dep_euk"/>
</dbReference>
<evidence type="ECO:0000313" key="12">
    <source>
        <dbReference type="EMBL" id="WFD40819.1"/>
    </source>
</evidence>
<evidence type="ECO:0000313" key="13">
    <source>
        <dbReference type="Proteomes" id="UP001217754"/>
    </source>
</evidence>
<dbReference type="Proteomes" id="UP001217754">
    <property type="component" value="Chromosome 8"/>
</dbReference>
<dbReference type="Pfam" id="PF01210">
    <property type="entry name" value="NAD_Gly3P_dh_N"/>
    <property type="match status" value="1"/>
</dbReference>
<dbReference type="GO" id="GO:0046168">
    <property type="term" value="P:glycerol-3-phosphate catabolic process"/>
    <property type="evidence" value="ECO:0007669"/>
    <property type="project" value="UniProtKB-UniRule"/>
</dbReference>
<feature type="domain" description="Glycerol-3-phosphate dehydrogenase NAD-dependent N-terminal" evidence="10">
    <location>
        <begin position="7"/>
        <end position="169"/>
    </location>
</feature>
<evidence type="ECO:0000256" key="6">
    <source>
        <dbReference type="PIRSR" id="PIRSR000114-2"/>
    </source>
</evidence>
<evidence type="ECO:0000256" key="4">
    <source>
        <dbReference type="ARBA" id="ARBA00048683"/>
    </source>
</evidence>
<evidence type="ECO:0000256" key="3">
    <source>
        <dbReference type="ARBA" id="ARBA00023027"/>
    </source>
</evidence>
<keyword evidence="13" id="KW-1185">Reference proteome</keyword>
<gene>
    <name evidence="12" type="ORF">MJAP1_003808</name>
</gene>
<evidence type="ECO:0000256" key="8">
    <source>
        <dbReference type="RuleBase" id="RU000437"/>
    </source>
</evidence>
<dbReference type="GO" id="GO:0005634">
    <property type="term" value="C:nucleus"/>
    <property type="evidence" value="ECO:0007669"/>
    <property type="project" value="TreeGrafter"/>
</dbReference>
<dbReference type="AlphaFoldDB" id="A0AAF0F6H2"/>
<dbReference type="GeneID" id="85227459"/>
<proteinExistence type="inferred from homology"/>
<dbReference type="NCBIfam" id="TIGR03376">
    <property type="entry name" value="glycerol3P_DH"/>
    <property type="match status" value="1"/>
</dbReference>
<evidence type="ECO:0000256" key="9">
    <source>
        <dbReference type="RuleBase" id="RU361243"/>
    </source>
</evidence>
<dbReference type="GO" id="GO:0051287">
    <property type="term" value="F:NAD binding"/>
    <property type="evidence" value="ECO:0007669"/>
    <property type="project" value="UniProtKB-UniRule"/>
</dbReference>
<evidence type="ECO:0000256" key="1">
    <source>
        <dbReference type="ARBA" id="ARBA00011009"/>
    </source>
</evidence>
<dbReference type="InterPro" id="IPR013328">
    <property type="entry name" value="6PGD_dom2"/>
</dbReference>
<dbReference type="RefSeq" id="XP_060123716.1">
    <property type="nucleotide sequence ID" value="XM_060267733.1"/>
</dbReference>
<sequence>MAIEKQKVAIIGSGNCAIAKIAGYNAARHSDSFERQVNMYVYQEKNLTDIINEEHTNKKYLPNVQLPENVVAISNVEEAARDATLLIFVLPHQFILNVCKSLKGNISPKAHAISMIKGVDVRDNKISIFADVIQEALGIPCAALSGANIANEAVARDKFSETTVGYRPNQRELALSYVKLFDTNNFRVGMIDDVAGVSLCGALKNVVAIGAGFCDGLGWGDNAKAAIMRIGLMEMKKFSLEFFQNVKPETFTETSAGFGGRNRKCAEAFVKTGKPFSVLEAELLNGQKLQGTETAREVYQYLSSRNRVDAYPLFRTIYKISFEGMPPAQLTSDL</sequence>
<dbReference type="SUPFAM" id="SSF48179">
    <property type="entry name" value="6-phosphogluconate dehydrogenase C-terminal domain-like"/>
    <property type="match status" value="1"/>
</dbReference>
<feature type="binding site" evidence="7">
    <location>
        <position position="290"/>
    </location>
    <ligand>
        <name>NAD(+)</name>
        <dbReference type="ChEBI" id="CHEBI:57540"/>
    </ligand>
</feature>
<feature type="binding site" evidence="7">
    <location>
        <position position="150"/>
    </location>
    <ligand>
        <name>NAD(+)</name>
        <dbReference type="ChEBI" id="CHEBI:57540"/>
    </ligand>
</feature>
<feature type="binding site" evidence="6">
    <location>
        <position position="117"/>
    </location>
    <ligand>
        <name>substrate</name>
    </ligand>
</feature>
<accession>A0AAF0F6H2</accession>
<evidence type="ECO:0000256" key="2">
    <source>
        <dbReference type="ARBA" id="ARBA00023002"/>
    </source>
</evidence>
<dbReference type="InterPro" id="IPR008927">
    <property type="entry name" value="6-PGluconate_DH-like_C_sf"/>
</dbReference>
<organism evidence="12 13">
    <name type="scientific">Malassezia japonica</name>
    <dbReference type="NCBI Taxonomy" id="223818"/>
    <lineage>
        <taxon>Eukaryota</taxon>
        <taxon>Fungi</taxon>
        <taxon>Dikarya</taxon>
        <taxon>Basidiomycota</taxon>
        <taxon>Ustilaginomycotina</taxon>
        <taxon>Malasseziomycetes</taxon>
        <taxon>Malasseziales</taxon>
        <taxon>Malasseziaceae</taxon>
        <taxon>Malassezia</taxon>
    </lineage>
</organism>
<evidence type="ECO:0000259" key="10">
    <source>
        <dbReference type="Pfam" id="PF01210"/>
    </source>
</evidence>
<dbReference type="EMBL" id="CP119965">
    <property type="protein sequence ID" value="WFD40819.1"/>
    <property type="molecule type" value="Genomic_DNA"/>
</dbReference>
<feature type="binding site" evidence="7">
    <location>
        <position position="288"/>
    </location>
    <ligand>
        <name>NAD(+)</name>
        <dbReference type="ChEBI" id="CHEBI:57540"/>
    </ligand>
</feature>
<reference evidence="12" key="1">
    <citation type="submission" date="2023-03" db="EMBL/GenBank/DDBJ databases">
        <title>Mating type loci evolution in Malassezia.</title>
        <authorList>
            <person name="Coelho M.A."/>
        </authorList>
    </citation>
    <scope>NUCLEOTIDE SEQUENCE</scope>
    <source>
        <strain evidence="12">CBS 9431</strain>
    </source>
</reference>
<dbReference type="EC" id="1.1.1.8" evidence="9"/>
<feature type="domain" description="Glycerol-3-phosphate dehydrogenase NAD-dependent C-terminal" evidence="11">
    <location>
        <begin position="193"/>
        <end position="330"/>
    </location>
</feature>
<dbReference type="PRINTS" id="PR00077">
    <property type="entry name" value="GPDHDRGNASE"/>
</dbReference>
<dbReference type="GO" id="GO:0141152">
    <property type="term" value="F:glycerol-3-phosphate dehydrogenase (NAD+) activity"/>
    <property type="evidence" value="ECO:0007669"/>
    <property type="project" value="UniProtKB-UniRule"/>
</dbReference>
<evidence type="ECO:0000256" key="5">
    <source>
        <dbReference type="PIRSR" id="PIRSR000114-1"/>
    </source>
</evidence>
<feature type="binding site" evidence="7">
    <location>
        <position position="94"/>
    </location>
    <ligand>
        <name>NAD(+)</name>
        <dbReference type="ChEBI" id="CHEBI:57540"/>
    </ligand>
</feature>
<dbReference type="PIRSF" id="PIRSF000114">
    <property type="entry name" value="Glycerol-3-P_dh"/>
    <property type="match status" value="1"/>
</dbReference>
<dbReference type="InterPro" id="IPR011128">
    <property type="entry name" value="G3P_DH_NAD-dep_N"/>
</dbReference>
<dbReference type="GO" id="GO:0005975">
    <property type="term" value="P:carbohydrate metabolic process"/>
    <property type="evidence" value="ECO:0007669"/>
    <property type="project" value="InterPro"/>
</dbReference>
<evidence type="ECO:0000256" key="7">
    <source>
        <dbReference type="PIRSR" id="PIRSR000114-3"/>
    </source>
</evidence>
<dbReference type="GO" id="GO:0042803">
    <property type="term" value="F:protein homodimerization activity"/>
    <property type="evidence" value="ECO:0007669"/>
    <property type="project" value="InterPro"/>
</dbReference>
<feature type="active site" description="Proton acceptor" evidence="5">
    <location>
        <position position="204"/>
    </location>
</feature>
<dbReference type="Gene3D" id="1.10.1040.10">
    <property type="entry name" value="N-(1-d-carboxylethyl)-l-norvaline Dehydrogenase, domain 2"/>
    <property type="match status" value="1"/>
</dbReference>
<protein>
    <recommendedName>
        <fullName evidence="9">Glycerol-3-phosphate dehydrogenase [NAD(+)]</fullName>
        <ecNumber evidence="9">1.1.1.8</ecNumber>
    </recommendedName>
</protein>
<keyword evidence="3 7" id="KW-0520">NAD</keyword>
<comment type="similarity">
    <text evidence="1 8">Belongs to the NAD-dependent glycerol-3-phosphate dehydrogenase family.</text>
</comment>
<keyword evidence="2 8" id="KW-0560">Oxidoreductase</keyword>
<dbReference type="SUPFAM" id="SSF51735">
    <property type="entry name" value="NAD(P)-binding Rossmann-fold domains"/>
    <property type="match status" value="1"/>
</dbReference>
<dbReference type="FunFam" id="1.10.1040.10:FF:000004">
    <property type="entry name" value="Glycerol-3-phosphate dehydrogenase [NAD(+)]"/>
    <property type="match status" value="1"/>
</dbReference>
<dbReference type="InterPro" id="IPR036291">
    <property type="entry name" value="NAD(P)-bd_dom_sf"/>
</dbReference>
<dbReference type="PANTHER" id="PTHR11728:SF8">
    <property type="entry name" value="GLYCEROL-3-PHOSPHATE DEHYDROGENASE [NAD(+)]-RELATED"/>
    <property type="match status" value="1"/>
</dbReference>
<name>A0AAF0F6H2_9BASI</name>